<organism evidence="2 3">
    <name type="scientific">Marmota monax</name>
    <name type="common">Woodchuck</name>
    <dbReference type="NCBI Taxonomy" id="9995"/>
    <lineage>
        <taxon>Eukaryota</taxon>
        <taxon>Metazoa</taxon>
        <taxon>Chordata</taxon>
        <taxon>Craniata</taxon>
        <taxon>Vertebrata</taxon>
        <taxon>Euteleostomi</taxon>
        <taxon>Mammalia</taxon>
        <taxon>Eutheria</taxon>
        <taxon>Euarchontoglires</taxon>
        <taxon>Glires</taxon>
        <taxon>Rodentia</taxon>
        <taxon>Sciuromorpha</taxon>
        <taxon>Sciuridae</taxon>
        <taxon>Xerinae</taxon>
        <taxon>Marmotini</taxon>
        <taxon>Marmota</taxon>
    </lineage>
</organism>
<comment type="caution">
    <text evidence="2">The sequence shown here is derived from an EMBL/GenBank/DDBJ whole genome shotgun (WGS) entry which is preliminary data.</text>
</comment>
<name>A0A834Q5Y4_MARMO</name>
<feature type="region of interest" description="Disordered" evidence="1">
    <location>
        <begin position="47"/>
        <end position="96"/>
    </location>
</feature>
<proteinExistence type="predicted"/>
<evidence type="ECO:0000313" key="2">
    <source>
        <dbReference type="EMBL" id="KAF7471545.1"/>
    </source>
</evidence>
<dbReference type="EMBL" id="WJEC01006807">
    <property type="protein sequence ID" value="KAF7471545.1"/>
    <property type="molecule type" value="Genomic_DNA"/>
</dbReference>
<dbReference type="Proteomes" id="UP000662637">
    <property type="component" value="Unassembled WGS sequence"/>
</dbReference>
<accession>A0A834Q5Y4</accession>
<evidence type="ECO:0000313" key="3">
    <source>
        <dbReference type="Proteomes" id="UP000662637"/>
    </source>
</evidence>
<reference evidence="2" key="1">
    <citation type="submission" date="2020-08" db="EMBL/GenBank/DDBJ databases">
        <authorList>
            <person name="Shumante A."/>
            <person name="Zimin A.V."/>
            <person name="Puiu D."/>
            <person name="Salzberg S.L."/>
        </authorList>
    </citation>
    <scope>NUCLEOTIDE SEQUENCE</scope>
    <source>
        <strain evidence="2">WC2-LM</strain>
        <tissue evidence="2">Liver</tissue>
    </source>
</reference>
<dbReference type="AlphaFoldDB" id="A0A834Q5Y4"/>
<gene>
    <name evidence="2" type="ORF">GHT09_017362</name>
</gene>
<feature type="region of interest" description="Disordered" evidence="1">
    <location>
        <begin position="1"/>
        <end position="20"/>
    </location>
</feature>
<protein>
    <submittedName>
        <fullName evidence="2">Uncharacterized protein</fullName>
    </submittedName>
</protein>
<evidence type="ECO:0000256" key="1">
    <source>
        <dbReference type="SAM" id="MobiDB-lite"/>
    </source>
</evidence>
<sequence length="121" mass="13355">MRLLDLSYKPAVSSSSHTRNRTAAELHLLLHDQLLMKQSLLRSRWAQEKRGHQDRNCTAAPLARQRGPGPTEAVCTVQSLDPSSDRDQHPSRATPGIKVLLLFPLNESASPSTAEKKPNAP</sequence>